<dbReference type="AlphaFoldDB" id="E3DQN6"/>
<evidence type="ECO:0000313" key="6">
    <source>
        <dbReference type="EMBL" id="ADO77947.1"/>
    </source>
</evidence>
<name>E3DQN6_HALPG</name>
<evidence type="ECO:0000313" key="7">
    <source>
        <dbReference type="Proteomes" id="UP000006866"/>
    </source>
</evidence>
<protein>
    <submittedName>
        <fullName evidence="6">Transcriptional regulator, TetR family</fullName>
    </submittedName>
</protein>
<organism evidence="6 7">
    <name type="scientific">Halanaerobium praevalens (strain ATCC 33744 / DSM 2228 / GSL)</name>
    <dbReference type="NCBI Taxonomy" id="572479"/>
    <lineage>
        <taxon>Bacteria</taxon>
        <taxon>Bacillati</taxon>
        <taxon>Bacillota</taxon>
        <taxon>Clostridia</taxon>
        <taxon>Halanaerobiales</taxon>
        <taxon>Halanaerobiaceae</taxon>
        <taxon>Halanaerobium</taxon>
    </lineage>
</organism>
<dbReference type="GO" id="GO:0003677">
    <property type="term" value="F:DNA binding"/>
    <property type="evidence" value="ECO:0007669"/>
    <property type="project" value="UniProtKB-UniRule"/>
</dbReference>
<dbReference type="KEGG" id="hpk:Hprae_1822"/>
<evidence type="ECO:0000256" key="3">
    <source>
        <dbReference type="ARBA" id="ARBA00023163"/>
    </source>
</evidence>
<dbReference type="PRINTS" id="PR00455">
    <property type="entry name" value="HTHTETR"/>
</dbReference>
<dbReference type="Proteomes" id="UP000006866">
    <property type="component" value="Chromosome"/>
</dbReference>
<keyword evidence="3" id="KW-0804">Transcription</keyword>
<keyword evidence="7" id="KW-1185">Reference proteome</keyword>
<keyword evidence="1" id="KW-0805">Transcription regulation</keyword>
<gene>
    <name evidence="6" type="ordered locus">Hprae_1822</name>
</gene>
<dbReference type="OrthoDB" id="494991at2"/>
<dbReference type="SUPFAM" id="SSF48498">
    <property type="entry name" value="Tetracyclin repressor-like, C-terminal domain"/>
    <property type="match status" value="1"/>
</dbReference>
<dbReference type="PANTHER" id="PTHR43479:SF11">
    <property type="entry name" value="ACREF_ENVCD OPERON REPRESSOR-RELATED"/>
    <property type="match status" value="1"/>
</dbReference>
<accession>E3DQN6</accession>
<evidence type="ECO:0000256" key="2">
    <source>
        <dbReference type="ARBA" id="ARBA00023125"/>
    </source>
</evidence>
<dbReference type="Pfam" id="PF17932">
    <property type="entry name" value="TetR_C_24"/>
    <property type="match status" value="1"/>
</dbReference>
<dbReference type="RefSeq" id="WP_014553964.1">
    <property type="nucleotide sequence ID" value="NC_017455.1"/>
</dbReference>
<evidence type="ECO:0000259" key="5">
    <source>
        <dbReference type="PROSITE" id="PS50977"/>
    </source>
</evidence>
<dbReference type="EMBL" id="CP002175">
    <property type="protein sequence ID" value="ADO77947.1"/>
    <property type="molecule type" value="Genomic_DNA"/>
</dbReference>
<dbReference type="InterPro" id="IPR009057">
    <property type="entry name" value="Homeodomain-like_sf"/>
</dbReference>
<feature type="DNA-binding region" description="H-T-H motif" evidence="4">
    <location>
        <begin position="26"/>
        <end position="45"/>
    </location>
</feature>
<dbReference type="HOGENOM" id="CLU_069356_12_2_9"/>
<dbReference type="Pfam" id="PF00440">
    <property type="entry name" value="TetR_N"/>
    <property type="match status" value="1"/>
</dbReference>
<dbReference type="FunFam" id="1.10.10.60:FF:000141">
    <property type="entry name" value="TetR family transcriptional regulator"/>
    <property type="match status" value="1"/>
</dbReference>
<dbReference type="Gene3D" id="1.10.10.60">
    <property type="entry name" value="Homeodomain-like"/>
    <property type="match status" value="1"/>
</dbReference>
<dbReference type="Gene3D" id="1.10.357.10">
    <property type="entry name" value="Tetracycline Repressor, domain 2"/>
    <property type="match status" value="1"/>
</dbReference>
<dbReference type="SUPFAM" id="SSF46689">
    <property type="entry name" value="Homeodomain-like"/>
    <property type="match status" value="1"/>
</dbReference>
<keyword evidence="2 4" id="KW-0238">DNA-binding</keyword>
<feature type="domain" description="HTH tetR-type" evidence="5">
    <location>
        <begin position="3"/>
        <end position="63"/>
    </location>
</feature>
<dbReference type="InterPro" id="IPR041490">
    <property type="entry name" value="KstR2_TetR_C"/>
</dbReference>
<dbReference type="PATRIC" id="fig|572479.3.peg.1855"/>
<dbReference type="eggNOG" id="COG1309">
    <property type="taxonomic scope" value="Bacteria"/>
</dbReference>
<dbReference type="PANTHER" id="PTHR43479">
    <property type="entry name" value="ACREF/ENVCD OPERON REPRESSOR-RELATED"/>
    <property type="match status" value="1"/>
</dbReference>
<dbReference type="GO" id="GO:0045892">
    <property type="term" value="P:negative regulation of DNA-templated transcription"/>
    <property type="evidence" value="ECO:0007669"/>
    <property type="project" value="UniProtKB-ARBA"/>
</dbReference>
<reference evidence="6 7" key="2">
    <citation type="journal article" date="2011" name="Stand. Genomic Sci.">
        <title>Complete genome sequence of the extremely halophilic Halanaerobium praevalens type strain (GSL).</title>
        <authorList>
            <person name="Ivanova N."/>
            <person name="Sikorski J."/>
            <person name="Chertkov O."/>
            <person name="Nolan M."/>
            <person name="Lucas S."/>
            <person name="Hammon N."/>
            <person name="Deshpande S."/>
            <person name="Cheng J.F."/>
            <person name="Tapia R."/>
            <person name="Han C."/>
            <person name="Goodwin L."/>
            <person name="Pitluck S."/>
            <person name="Huntemann M."/>
            <person name="Liolios K."/>
            <person name="Pagani I."/>
            <person name="Mavromatis K."/>
            <person name="Ovchinikova G."/>
            <person name="Pati A."/>
            <person name="Chen A."/>
            <person name="Palaniappan K."/>
            <person name="Land M."/>
            <person name="Hauser L."/>
            <person name="Brambilla E.M."/>
            <person name="Kannan K.P."/>
            <person name="Rohde M."/>
            <person name="Tindall B.J."/>
            <person name="Goker M."/>
            <person name="Detter J.C."/>
            <person name="Woyke T."/>
            <person name="Bristow J."/>
            <person name="Eisen J.A."/>
            <person name="Markowitz V."/>
            <person name="Hugenholtz P."/>
            <person name="Kyrpides N.C."/>
            <person name="Klenk H.P."/>
            <person name="Lapidus A."/>
        </authorList>
    </citation>
    <scope>NUCLEOTIDE SEQUENCE [LARGE SCALE GENOMIC DNA]</scope>
    <source>
        <strain evidence="7">ATCC 33744 / DSM 2228 / GSL</strain>
    </source>
</reference>
<evidence type="ECO:0000256" key="1">
    <source>
        <dbReference type="ARBA" id="ARBA00023015"/>
    </source>
</evidence>
<dbReference type="InterPro" id="IPR001647">
    <property type="entry name" value="HTH_TetR"/>
</dbReference>
<dbReference type="PROSITE" id="PS50977">
    <property type="entry name" value="HTH_TETR_2"/>
    <property type="match status" value="1"/>
</dbReference>
<sequence length="192" mass="21912">MAQDTKTRILTSAVELFAENNYHGVSMTEIAEGAEISKGTLYWHFDSKKELFREIAFSGMDHFNRLFTEIVNKEGTSKEKIKNLIECVLETLVDNLNILDVFRNNIELINNNFKDTLELKHQQNIGVVTNIIEQGIAEGFIKDADPNDIATIILTVLFTPQTKKLLDGAENVDQKIDFIYDFLMNGISREEH</sequence>
<dbReference type="InterPro" id="IPR050624">
    <property type="entry name" value="HTH-type_Tx_Regulator"/>
</dbReference>
<reference evidence="7" key="1">
    <citation type="submission" date="2010-10" db="EMBL/GenBank/DDBJ databases">
        <title>The complete genome of Halanaerobium praevalens DSM 2228.</title>
        <authorList>
            <consortium name="US DOE Joint Genome Institute (JGI-PGF)"/>
            <person name="Lucas S."/>
            <person name="Copeland A."/>
            <person name="Lapidus A."/>
            <person name="Glavina del Rio T."/>
            <person name="Dalin E."/>
            <person name="Tice H."/>
            <person name="Bruce D."/>
            <person name="Goodwin L."/>
            <person name="Pitluck S."/>
            <person name="Kyrpides N."/>
            <person name="Mavromatis K."/>
            <person name="Ivanova N."/>
            <person name="Ovchinnikova G."/>
            <person name="Chertkov O."/>
            <person name="Detter J.C."/>
            <person name="Han C."/>
            <person name="Larimer F."/>
            <person name="Land M."/>
            <person name="Hauser L."/>
            <person name="Markowitz V."/>
            <person name="Cheng J.-F."/>
            <person name="Hugenholtz P."/>
            <person name="Woyke T."/>
            <person name="Wu D."/>
            <person name="Tindall B."/>
            <person name="Pomrenke H.G."/>
            <person name="Brambilla E."/>
            <person name="Klenk H.-P."/>
            <person name="Eisen J.A."/>
        </authorList>
    </citation>
    <scope>NUCLEOTIDE SEQUENCE [LARGE SCALE GENOMIC DNA]</scope>
    <source>
        <strain evidence="7">ATCC 33744 / DSM 2228 / GSL</strain>
    </source>
</reference>
<dbReference type="STRING" id="572479.Hprae_1822"/>
<proteinExistence type="predicted"/>
<dbReference type="InterPro" id="IPR036271">
    <property type="entry name" value="Tet_transcr_reg_TetR-rel_C_sf"/>
</dbReference>
<evidence type="ECO:0000256" key="4">
    <source>
        <dbReference type="PROSITE-ProRule" id="PRU00335"/>
    </source>
</evidence>